<accession>A0AAD7NW49</accession>
<keyword evidence="2" id="KW-1185">Reference proteome</keyword>
<evidence type="ECO:0008006" key="3">
    <source>
        <dbReference type="Google" id="ProtNLM"/>
    </source>
</evidence>
<protein>
    <recommendedName>
        <fullName evidence="3">F-box domain-containing protein</fullName>
    </recommendedName>
</protein>
<gene>
    <name evidence="1" type="ORF">B0H16DRAFT_955467</name>
</gene>
<name>A0AAD7NW49_9AGAR</name>
<reference evidence="1" key="1">
    <citation type="submission" date="2023-03" db="EMBL/GenBank/DDBJ databases">
        <title>Massive genome expansion in bonnet fungi (Mycena s.s.) driven by repeated elements and novel gene families across ecological guilds.</title>
        <authorList>
            <consortium name="Lawrence Berkeley National Laboratory"/>
            <person name="Harder C.B."/>
            <person name="Miyauchi S."/>
            <person name="Viragh M."/>
            <person name="Kuo A."/>
            <person name="Thoen E."/>
            <person name="Andreopoulos B."/>
            <person name="Lu D."/>
            <person name="Skrede I."/>
            <person name="Drula E."/>
            <person name="Henrissat B."/>
            <person name="Morin E."/>
            <person name="Kohler A."/>
            <person name="Barry K."/>
            <person name="LaButti K."/>
            <person name="Morin E."/>
            <person name="Salamov A."/>
            <person name="Lipzen A."/>
            <person name="Mereny Z."/>
            <person name="Hegedus B."/>
            <person name="Baldrian P."/>
            <person name="Stursova M."/>
            <person name="Weitz H."/>
            <person name="Taylor A."/>
            <person name="Grigoriev I.V."/>
            <person name="Nagy L.G."/>
            <person name="Martin F."/>
            <person name="Kauserud H."/>
        </authorList>
    </citation>
    <scope>NUCLEOTIDE SEQUENCE</scope>
    <source>
        <strain evidence="1">CBHHK182m</strain>
    </source>
</reference>
<dbReference type="Proteomes" id="UP001215598">
    <property type="component" value="Unassembled WGS sequence"/>
</dbReference>
<comment type="caution">
    <text evidence="1">The sequence shown here is derived from an EMBL/GenBank/DDBJ whole genome shotgun (WGS) entry which is preliminary data.</text>
</comment>
<evidence type="ECO:0000313" key="1">
    <source>
        <dbReference type="EMBL" id="KAJ7777356.1"/>
    </source>
</evidence>
<organism evidence="1 2">
    <name type="scientific">Mycena metata</name>
    <dbReference type="NCBI Taxonomy" id="1033252"/>
    <lineage>
        <taxon>Eukaryota</taxon>
        <taxon>Fungi</taxon>
        <taxon>Dikarya</taxon>
        <taxon>Basidiomycota</taxon>
        <taxon>Agaricomycotina</taxon>
        <taxon>Agaricomycetes</taxon>
        <taxon>Agaricomycetidae</taxon>
        <taxon>Agaricales</taxon>
        <taxon>Marasmiineae</taxon>
        <taxon>Mycenaceae</taxon>
        <taxon>Mycena</taxon>
    </lineage>
</organism>
<dbReference type="EMBL" id="JARKIB010000008">
    <property type="protein sequence ID" value="KAJ7777356.1"/>
    <property type="molecule type" value="Genomic_DNA"/>
</dbReference>
<proteinExistence type="predicted"/>
<sequence length="470" mass="52484">MQLPDLPAEVLLLIFAENLYERQSFPVQWDSDLRPKSTAFESVSNLIPISAVSRRLRLLCLPILFKAIRCRSLNKLRQLFVECTINPEFAGLIVQLCVIDLPIYATANDTVLIDLLPVLPALAWLDIRAIPEATPFLNAVNSHPTLNTVAVRGDLSSSVVRILSSANLPLSKILFSATDHFLASEKELPKVAKLGSRFSRVYITDKSISTHEAVADLHFFGLEQLEVEVCYRTCSNHLWLPKFAQRHAHLGTITVENRAAQLGDAHCVIVPFVPHMLNGPARAWVKLDSFSISRPASWSSLEDWPVVDLKLTIKDTLRLHDLGTIFGLTPQLTSLDIKFPVSLETAPITIHSGSLAQPFSSLRFLRTLHLKNAYAHLHSDSANESTSRSRNFSICFSALRAMRGHAERIAEQAPGLELILITDAGYDESPTPREPWKLQSTYRVQSSTCRDLHMIGLPELEMAARNRLKP</sequence>
<dbReference type="AlphaFoldDB" id="A0AAD7NW49"/>
<evidence type="ECO:0000313" key="2">
    <source>
        <dbReference type="Proteomes" id="UP001215598"/>
    </source>
</evidence>